<dbReference type="EMBL" id="JAIWYP010000006">
    <property type="protein sequence ID" value="KAH3804864.1"/>
    <property type="molecule type" value="Genomic_DNA"/>
</dbReference>
<reference evidence="1" key="2">
    <citation type="submission" date="2020-11" db="EMBL/GenBank/DDBJ databases">
        <authorList>
            <person name="McCartney M.A."/>
            <person name="Auch B."/>
            <person name="Kono T."/>
            <person name="Mallez S."/>
            <person name="Becker A."/>
            <person name="Gohl D.M."/>
            <person name="Silverstein K.A.T."/>
            <person name="Koren S."/>
            <person name="Bechman K.B."/>
            <person name="Herman A."/>
            <person name="Abrahante J.E."/>
            <person name="Garbe J."/>
        </authorList>
    </citation>
    <scope>NUCLEOTIDE SEQUENCE</scope>
    <source>
        <strain evidence="1">Duluth1</strain>
        <tissue evidence="1">Whole animal</tissue>
    </source>
</reference>
<keyword evidence="2" id="KW-1185">Reference proteome</keyword>
<name>A0A9D4FT01_DREPO</name>
<proteinExistence type="predicted"/>
<organism evidence="1 2">
    <name type="scientific">Dreissena polymorpha</name>
    <name type="common">Zebra mussel</name>
    <name type="synonym">Mytilus polymorpha</name>
    <dbReference type="NCBI Taxonomy" id="45954"/>
    <lineage>
        <taxon>Eukaryota</taxon>
        <taxon>Metazoa</taxon>
        <taxon>Spiralia</taxon>
        <taxon>Lophotrochozoa</taxon>
        <taxon>Mollusca</taxon>
        <taxon>Bivalvia</taxon>
        <taxon>Autobranchia</taxon>
        <taxon>Heteroconchia</taxon>
        <taxon>Euheterodonta</taxon>
        <taxon>Imparidentia</taxon>
        <taxon>Neoheterodontei</taxon>
        <taxon>Myida</taxon>
        <taxon>Dreissenoidea</taxon>
        <taxon>Dreissenidae</taxon>
        <taxon>Dreissena</taxon>
    </lineage>
</organism>
<gene>
    <name evidence="1" type="ORF">DPMN_133156</name>
</gene>
<protein>
    <submittedName>
        <fullName evidence="1">Uncharacterized protein</fullName>
    </submittedName>
</protein>
<dbReference type="Proteomes" id="UP000828390">
    <property type="component" value="Unassembled WGS sequence"/>
</dbReference>
<evidence type="ECO:0000313" key="1">
    <source>
        <dbReference type="EMBL" id="KAH3804864.1"/>
    </source>
</evidence>
<sequence length="55" mass="6600">MDFSMDRRVTSSGNQWASVWDFCSPLFNLFRKKIMQDTTRDFHTSISIVLKREIR</sequence>
<reference evidence="1" key="1">
    <citation type="journal article" date="2019" name="bioRxiv">
        <title>The Genome of the Zebra Mussel, Dreissena polymorpha: A Resource for Invasive Species Research.</title>
        <authorList>
            <person name="McCartney M.A."/>
            <person name="Auch B."/>
            <person name="Kono T."/>
            <person name="Mallez S."/>
            <person name="Zhang Y."/>
            <person name="Obille A."/>
            <person name="Becker A."/>
            <person name="Abrahante J.E."/>
            <person name="Garbe J."/>
            <person name="Badalamenti J.P."/>
            <person name="Herman A."/>
            <person name="Mangelson H."/>
            <person name="Liachko I."/>
            <person name="Sullivan S."/>
            <person name="Sone E.D."/>
            <person name="Koren S."/>
            <person name="Silverstein K.A.T."/>
            <person name="Beckman K.B."/>
            <person name="Gohl D.M."/>
        </authorList>
    </citation>
    <scope>NUCLEOTIDE SEQUENCE</scope>
    <source>
        <strain evidence="1">Duluth1</strain>
        <tissue evidence="1">Whole animal</tissue>
    </source>
</reference>
<accession>A0A9D4FT01</accession>
<dbReference type="AlphaFoldDB" id="A0A9D4FT01"/>
<evidence type="ECO:0000313" key="2">
    <source>
        <dbReference type="Proteomes" id="UP000828390"/>
    </source>
</evidence>
<comment type="caution">
    <text evidence="1">The sequence shown here is derived from an EMBL/GenBank/DDBJ whole genome shotgun (WGS) entry which is preliminary data.</text>
</comment>